<dbReference type="PANTHER" id="PTHR19980">
    <property type="entry name" value="RNA CLEAVAGE STIMULATION FACTOR"/>
    <property type="match status" value="1"/>
</dbReference>
<dbReference type="GO" id="GO:0005634">
    <property type="term" value="C:nucleus"/>
    <property type="evidence" value="ECO:0007669"/>
    <property type="project" value="UniProtKB-SubCell"/>
</dbReference>
<evidence type="ECO:0000313" key="7">
    <source>
        <dbReference type="Proteomes" id="UP000220797"/>
    </source>
</evidence>
<protein>
    <recommendedName>
        <fullName evidence="5">Suppressor of forked domain-containing protein</fullName>
    </recommendedName>
</protein>
<keyword evidence="7" id="KW-1185">Reference proteome</keyword>
<dbReference type="VEuPathDB" id="PlasmoDB:PGAL8A_00073800"/>
<feature type="region of interest" description="Disordered" evidence="4">
    <location>
        <begin position="591"/>
        <end position="610"/>
    </location>
</feature>
<name>A0A1J1GPT5_PLAGA</name>
<dbReference type="InterPro" id="IPR003107">
    <property type="entry name" value="HAT"/>
</dbReference>
<reference evidence="6" key="1">
    <citation type="submission" date="2015-04" db="EMBL/GenBank/DDBJ databases">
        <authorList>
            <consortium name="Pathogen Informatics"/>
        </authorList>
    </citation>
    <scope>NUCLEOTIDE SEQUENCE [LARGE SCALE GENOMIC DNA]</scope>
    <source>
        <strain evidence="6">8A</strain>
    </source>
</reference>
<evidence type="ECO:0000256" key="2">
    <source>
        <dbReference type="ARBA" id="ARBA00022737"/>
    </source>
</evidence>
<dbReference type="Gene3D" id="1.25.40.10">
    <property type="entry name" value="Tetratricopeptide repeat domain"/>
    <property type="match status" value="2"/>
</dbReference>
<dbReference type="SUPFAM" id="SSF48452">
    <property type="entry name" value="TPR-like"/>
    <property type="match status" value="3"/>
</dbReference>
<keyword evidence="2" id="KW-0677">Repeat</keyword>
<dbReference type="Pfam" id="PF05843">
    <property type="entry name" value="Suf"/>
    <property type="match status" value="1"/>
</dbReference>
<dbReference type="AlphaFoldDB" id="A0A1J1GPT5"/>
<feature type="region of interest" description="Disordered" evidence="4">
    <location>
        <begin position="509"/>
        <end position="578"/>
    </location>
</feature>
<dbReference type="Proteomes" id="UP000220797">
    <property type="component" value="Unassembled WGS sequence"/>
</dbReference>
<proteinExistence type="predicted"/>
<dbReference type="GO" id="GO:0003729">
    <property type="term" value="F:mRNA binding"/>
    <property type="evidence" value="ECO:0007669"/>
    <property type="project" value="TreeGrafter"/>
</dbReference>
<dbReference type="GO" id="GO:0031124">
    <property type="term" value="P:mRNA 3'-end processing"/>
    <property type="evidence" value="ECO:0007669"/>
    <property type="project" value="InterPro"/>
</dbReference>
<evidence type="ECO:0000256" key="3">
    <source>
        <dbReference type="ARBA" id="ARBA00023242"/>
    </source>
</evidence>
<feature type="domain" description="Suppressor of forked" evidence="5">
    <location>
        <begin position="287"/>
        <end position="844"/>
    </location>
</feature>
<accession>A0A1J1GPT5</accession>
<organism evidence="6 7">
    <name type="scientific">Plasmodium gallinaceum</name>
    <dbReference type="NCBI Taxonomy" id="5849"/>
    <lineage>
        <taxon>Eukaryota</taxon>
        <taxon>Sar</taxon>
        <taxon>Alveolata</taxon>
        <taxon>Apicomplexa</taxon>
        <taxon>Aconoidasida</taxon>
        <taxon>Haemosporida</taxon>
        <taxon>Plasmodiidae</taxon>
        <taxon>Plasmodium</taxon>
        <taxon>Plasmodium (Haemamoeba)</taxon>
    </lineage>
</organism>
<dbReference type="GeneID" id="39729263"/>
<dbReference type="InterPro" id="IPR008847">
    <property type="entry name" value="Suf"/>
</dbReference>
<dbReference type="RefSeq" id="XP_028525856.1">
    <property type="nucleotide sequence ID" value="XM_028675001.1"/>
</dbReference>
<evidence type="ECO:0000259" key="5">
    <source>
        <dbReference type="Pfam" id="PF05843"/>
    </source>
</evidence>
<dbReference type="InterPro" id="IPR045243">
    <property type="entry name" value="Rna14-like"/>
</dbReference>
<dbReference type="InterPro" id="IPR011990">
    <property type="entry name" value="TPR-like_helical_dom_sf"/>
</dbReference>
<evidence type="ECO:0000256" key="4">
    <source>
        <dbReference type="SAM" id="MobiDB-lite"/>
    </source>
</evidence>
<sequence>MIKSSNLNNLNSDINNNELIVAKQLFPTFLKVDEKTKEIYKNFNVEEYISEITRYKVNTDIIYEEHNENPTVNEDKNINELDNLEKNINKVGIDINSYKEELHFLRCNPLHLNRWYKFLELYEREEIYEQFLLIFPRCTLYWIKYAELKIKKKEYKNAYNIYRKCIDSNIYDLKLFLSFLYFAYHTSSIHEYISFLFESLRCVGTDIKSGNIWVELLYILIKIHNTNLLLNNNIQNLLYDPFKNNNNGNRTETPLLPSEKEQLIFKSPIPNSNSKISYIEHYTSDGKLRKFYQCWLNNATKYLDKVWKCFCSFEKSNDNFTNTYLSTYNTQYLNSKNAYKELSNLYREMNLDKKFKIIIPINKKSKIENNLLYIKWIKIINFEKSNPLKLKLSLVCKRIMYTYEQALIQLQFNADLWFSYFQFLLLNKKFNYAIRIMREAIEIYLPFDELLKLNFAYFLEKYSLINQAHYIYQLMLNEVTKKKKKFSLSFLYSKEKFKKLPYCHLKKKRKERIKGNEKNNENEKVNEKKKENEKNNENEKVNEKKKGNEKKNENEKVNEKKKGRKLEQNENDEENKKEFKKIKRENIKIEEKEKMEEKSNNDIENGDKNEMKFLNNPSENLSGISDDEIRRKFYQSDYENLEERKKYFIKYINVNKKKRRHFVFIHFLNFIKRNYDETVWRYYVGIIMNQEKCSEEIYYYCANIERRILNNEKRAMYIMSEGYKKFSSKKKYLFYYINFLLEKGNLNHIRTLVYKYVHDFYTKFYKEYEVNYSFDKKNTKSKIGQNEFNLFESSYLKLLKSKNKSCNKIWNLLIQLEIFYGDIRNLNKIFEIKLKYDSGYNLEENKNILLDFTNLSNNNENMLLDDNNITNILCKGYFENLKKNDIDSLQFKIKLINSQLFAGASLKKTFSFFEIKSINPFSSLTFCSSMGKKKKKREEKEASIILNEQVNEEDLNVSNINKSFVNENISKEDDHFDNDVVKNENDNNYRKQKVGKFKNRLISLTYDSFNFYDSENYMKKKKVSINGNINIKKRKKEKIDVTDSINYIIRPDLKTMSIYKPFESYKYSEKEKKQKKNNETSNPLNDIDYFDDLNKNNKYNEKDKDDKKEYILKREYFNMPNLINDFLSLLPQENSCLKLSDNSIDYLVTSLQNLKIPKLKKFPYEPIPIKEIIQIKNELNN</sequence>
<dbReference type="OrthoDB" id="26282at2759"/>
<evidence type="ECO:0000256" key="1">
    <source>
        <dbReference type="ARBA" id="ARBA00004123"/>
    </source>
</evidence>
<comment type="caution">
    <text evidence="6">The sequence shown here is derived from an EMBL/GenBank/DDBJ whole genome shotgun (WGS) entry which is preliminary data.</text>
</comment>
<gene>
    <name evidence="6" type="ORF">PGAL8A_00073800</name>
</gene>
<dbReference type="Pfam" id="PF23240">
    <property type="entry name" value="HAT_PRP39_N"/>
    <property type="match status" value="1"/>
</dbReference>
<evidence type="ECO:0000313" key="6">
    <source>
        <dbReference type="EMBL" id="CRG93034.1"/>
    </source>
</evidence>
<dbReference type="SMART" id="SM00386">
    <property type="entry name" value="HAT"/>
    <property type="match status" value="4"/>
</dbReference>
<dbReference type="EMBL" id="CVMV01000004">
    <property type="protein sequence ID" value="CRG93034.1"/>
    <property type="molecule type" value="Genomic_DNA"/>
</dbReference>
<feature type="compositionally biased region" description="Basic and acidic residues" evidence="4">
    <location>
        <begin position="513"/>
        <end position="568"/>
    </location>
</feature>
<keyword evidence="3" id="KW-0539">Nucleus</keyword>
<dbReference type="PANTHER" id="PTHR19980:SF0">
    <property type="entry name" value="CLEAVAGE STIMULATION FACTOR SUBUNIT 3"/>
    <property type="match status" value="1"/>
</dbReference>
<comment type="subcellular location">
    <subcellularLocation>
        <location evidence="1">Nucleus</location>
    </subcellularLocation>
</comment>